<protein>
    <submittedName>
        <fullName evidence="2">Uncharacterized protein</fullName>
    </submittedName>
</protein>
<sequence length="314" mass="34367">MFQFQTMTSKRRRDDDSDSDEERNFKKSRPIYIAHLNHGFAHSPLHINVGPSLPPSPPTASHAEALATAHQPSHPWGGPVQSSTSSPHWTDMDYSMDLSEDDLDSQSDVRSQPPESPFGGHFFRPPTLHPSSSHLSEHSNSTGRIPTPIHSTFNRGSMGMNGFGYPSSGAAGGVTSAASPSLSGSGLSVRKNRQAHQDAPTSHSDLLPRSRRMPSPISEDDDNIPDTPTAFTQSQLQRLSFSGEDDVMDGMDMEEEGERIEEPRVVPTTPLTPRGRKRSGALTGVTPGRFSMGFREDCEKCRMKVPGHYAHFLP</sequence>
<feature type="region of interest" description="Disordered" evidence="1">
    <location>
        <begin position="1"/>
        <end position="26"/>
    </location>
</feature>
<dbReference type="AlphaFoldDB" id="A0A9P4T947"/>
<comment type="caution">
    <text evidence="2">The sequence shown here is derived from an EMBL/GenBank/DDBJ whole genome shotgun (WGS) entry which is preliminary data.</text>
</comment>
<evidence type="ECO:0000313" key="2">
    <source>
        <dbReference type="EMBL" id="KAF2997699.1"/>
    </source>
</evidence>
<proteinExistence type="predicted"/>
<dbReference type="EMBL" id="SWKU01000022">
    <property type="protein sequence ID" value="KAF2997699.1"/>
    <property type="molecule type" value="Genomic_DNA"/>
</dbReference>
<evidence type="ECO:0000256" key="1">
    <source>
        <dbReference type="SAM" id="MobiDB-lite"/>
    </source>
</evidence>
<dbReference type="Proteomes" id="UP000801428">
    <property type="component" value="Unassembled WGS sequence"/>
</dbReference>
<accession>A0A9P4T947</accession>
<feature type="region of interest" description="Disordered" evidence="1">
    <location>
        <begin position="171"/>
        <end position="230"/>
    </location>
</feature>
<feature type="compositionally biased region" description="Low complexity" evidence="1">
    <location>
        <begin position="125"/>
        <end position="142"/>
    </location>
</feature>
<feature type="region of interest" description="Disordered" evidence="1">
    <location>
        <begin position="48"/>
        <end position="154"/>
    </location>
</feature>
<reference evidence="2" key="1">
    <citation type="submission" date="2019-04" db="EMBL/GenBank/DDBJ databases">
        <title>Sequencing of skin fungus with MAO and IRED activity.</title>
        <authorList>
            <person name="Marsaioli A.J."/>
            <person name="Bonatto J.M.C."/>
            <person name="Reis Junior O."/>
        </authorList>
    </citation>
    <scope>NUCLEOTIDE SEQUENCE</scope>
    <source>
        <strain evidence="2">30M1</strain>
    </source>
</reference>
<gene>
    <name evidence="2" type="ORF">E8E13_006586</name>
</gene>
<evidence type="ECO:0000313" key="3">
    <source>
        <dbReference type="Proteomes" id="UP000801428"/>
    </source>
</evidence>
<organism evidence="2 3">
    <name type="scientific">Curvularia kusanoi</name>
    <name type="common">Cochliobolus kusanoi</name>
    <dbReference type="NCBI Taxonomy" id="90978"/>
    <lineage>
        <taxon>Eukaryota</taxon>
        <taxon>Fungi</taxon>
        <taxon>Dikarya</taxon>
        <taxon>Ascomycota</taxon>
        <taxon>Pezizomycotina</taxon>
        <taxon>Dothideomycetes</taxon>
        <taxon>Pleosporomycetidae</taxon>
        <taxon>Pleosporales</taxon>
        <taxon>Pleosporineae</taxon>
        <taxon>Pleosporaceae</taxon>
        <taxon>Curvularia</taxon>
    </lineage>
</organism>
<name>A0A9P4T947_CURKU</name>
<dbReference type="OrthoDB" id="2446291at2759"/>
<feature type="compositionally biased region" description="Low complexity" evidence="1">
    <location>
        <begin position="171"/>
        <end position="188"/>
    </location>
</feature>
<keyword evidence="3" id="KW-1185">Reference proteome</keyword>